<name>A0AAN7PGH3_9COLE</name>
<dbReference type="AlphaFoldDB" id="A0AAN7PGH3"/>
<organism evidence="2 3">
    <name type="scientific">Aquatica leii</name>
    <dbReference type="NCBI Taxonomy" id="1421715"/>
    <lineage>
        <taxon>Eukaryota</taxon>
        <taxon>Metazoa</taxon>
        <taxon>Ecdysozoa</taxon>
        <taxon>Arthropoda</taxon>
        <taxon>Hexapoda</taxon>
        <taxon>Insecta</taxon>
        <taxon>Pterygota</taxon>
        <taxon>Neoptera</taxon>
        <taxon>Endopterygota</taxon>
        <taxon>Coleoptera</taxon>
        <taxon>Polyphaga</taxon>
        <taxon>Elateriformia</taxon>
        <taxon>Elateroidea</taxon>
        <taxon>Lampyridae</taxon>
        <taxon>Luciolinae</taxon>
        <taxon>Aquatica</taxon>
    </lineage>
</organism>
<comment type="caution">
    <text evidence="2">The sequence shown here is derived from an EMBL/GenBank/DDBJ whole genome shotgun (WGS) entry which is preliminary data.</text>
</comment>
<dbReference type="InterPro" id="IPR049012">
    <property type="entry name" value="Mutator_transp_dom"/>
</dbReference>
<proteinExistence type="predicted"/>
<dbReference type="SUPFAM" id="SSF47565">
    <property type="entry name" value="Insect pheromone/odorant-binding proteins"/>
    <property type="match status" value="1"/>
</dbReference>
<evidence type="ECO:0000313" key="2">
    <source>
        <dbReference type="EMBL" id="KAK4885398.1"/>
    </source>
</evidence>
<feature type="domain" description="Mutator-like transposase" evidence="1">
    <location>
        <begin position="131"/>
        <end position="203"/>
    </location>
</feature>
<dbReference type="CDD" id="cd23992">
    <property type="entry name" value="PBP_GOBP"/>
    <property type="match status" value="1"/>
</dbReference>
<sequence>MRRMRKRCKQTTEVSDLLTVSAVNSASTQKQNTVEDMSLTDGDGNIDFLLDSNSDRQFNCHNEEDDVETVSDGGTDINFLSEIANDEDILSDGQKEDVCKNEREKTISPLPDLEIEMQQEEENFEYNNISGRRIVNITHLFKTLKSLKHEGFGCSFYDMDIVKEKRKGLESIYTVKCIMCNKLDTISTEDHASHNMPINLSAVSVIIMKQYLIVLLNVVLCVCQKNNSELLSPEEECIRKLLLHKDHLESIIVDYVPGHLPENDEEFKQFTNCRAQQEEIGLFLYFSIIGQTQHTGFSPQELQCISETGVDKNHIEKIILDDSSRFLIENDTEFNKFLHCFFVVRDLQDVHGELNYENIIHHVKKFSRKHFGGKSDDESEIGLEIATKAVQSCKHLSKGTTYGETAVKAQNCMDKRMIELVQENV</sequence>
<keyword evidence="3" id="KW-1185">Reference proteome</keyword>
<accession>A0AAN7PGH3</accession>
<dbReference type="InterPro" id="IPR036728">
    <property type="entry name" value="PBP_GOBP_sf"/>
</dbReference>
<dbReference type="Gene3D" id="1.10.238.20">
    <property type="entry name" value="Pheromone/general odorant binding protein domain"/>
    <property type="match status" value="1"/>
</dbReference>
<dbReference type="InterPro" id="IPR006170">
    <property type="entry name" value="PBP/GOBP"/>
</dbReference>
<dbReference type="Pfam" id="PF01395">
    <property type="entry name" value="PBP_GOBP"/>
    <property type="match status" value="1"/>
</dbReference>
<evidence type="ECO:0000259" key="1">
    <source>
        <dbReference type="Pfam" id="PF20700"/>
    </source>
</evidence>
<dbReference type="Pfam" id="PF20700">
    <property type="entry name" value="Mutator"/>
    <property type="match status" value="1"/>
</dbReference>
<dbReference type="EMBL" id="JARPUR010000001">
    <property type="protein sequence ID" value="KAK4885398.1"/>
    <property type="molecule type" value="Genomic_DNA"/>
</dbReference>
<dbReference type="Proteomes" id="UP001353858">
    <property type="component" value="Unassembled WGS sequence"/>
</dbReference>
<reference evidence="3" key="1">
    <citation type="submission" date="2023-01" db="EMBL/GenBank/DDBJ databases">
        <title>Key to firefly adult light organ development and bioluminescence: homeobox transcription factors regulate luciferase expression and transportation to peroxisome.</title>
        <authorList>
            <person name="Fu X."/>
        </authorList>
    </citation>
    <scope>NUCLEOTIDE SEQUENCE [LARGE SCALE GENOMIC DNA]</scope>
</reference>
<dbReference type="GO" id="GO:0005549">
    <property type="term" value="F:odorant binding"/>
    <property type="evidence" value="ECO:0007669"/>
    <property type="project" value="InterPro"/>
</dbReference>
<evidence type="ECO:0000313" key="3">
    <source>
        <dbReference type="Proteomes" id="UP001353858"/>
    </source>
</evidence>
<protein>
    <recommendedName>
        <fullName evidence="1">Mutator-like transposase domain-containing protein</fullName>
    </recommendedName>
</protein>
<gene>
    <name evidence="2" type="ORF">RN001_001669</name>
</gene>